<evidence type="ECO:0000313" key="2">
    <source>
        <dbReference type="Proteomes" id="UP001596139"/>
    </source>
</evidence>
<comment type="caution">
    <text evidence="1">The sequence shown here is derived from an EMBL/GenBank/DDBJ whole genome shotgun (WGS) entry which is preliminary data.</text>
</comment>
<reference evidence="2" key="1">
    <citation type="journal article" date="2019" name="Int. J. Syst. Evol. Microbiol.">
        <title>The Global Catalogue of Microorganisms (GCM) 10K type strain sequencing project: providing services to taxonomists for standard genome sequencing and annotation.</title>
        <authorList>
            <consortium name="The Broad Institute Genomics Platform"/>
            <consortium name="The Broad Institute Genome Sequencing Center for Infectious Disease"/>
            <person name="Wu L."/>
            <person name="Ma J."/>
        </authorList>
    </citation>
    <scope>NUCLEOTIDE SEQUENCE [LARGE SCALE GENOMIC DNA]</scope>
    <source>
        <strain evidence="2">CGMCC 1.15180</strain>
    </source>
</reference>
<organism evidence="1 2">
    <name type="scientific">Streptomyces ochraceiscleroticus</name>
    <dbReference type="NCBI Taxonomy" id="47761"/>
    <lineage>
        <taxon>Bacteria</taxon>
        <taxon>Bacillati</taxon>
        <taxon>Actinomycetota</taxon>
        <taxon>Actinomycetes</taxon>
        <taxon>Kitasatosporales</taxon>
        <taxon>Streptomycetaceae</taxon>
        <taxon>Streptomyces</taxon>
    </lineage>
</organism>
<gene>
    <name evidence="1" type="ORF">ACFP4F_28695</name>
</gene>
<proteinExistence type="predicted"/>
<dbReference type="RefSeq" id="WP_157849003.1">
    <property type="nucleotide sequence ID" value="NZ_JBHSPX010000008.1"/>
</dbReference>
<name>A0ABW1MS78_9ACTN</name>
<protein>
    <submittedName>
        <fullName evidence="1">Uncharacterized protein</fullName>
    </submittedName>
</protein>
<dbReference type="EMBL" id="JBHSPX010000008">
    <property type="protein sequence ID" value="MFC6066501.1"/>
    <property type="molecule type" value="Genomic_DNA"/>
</dbReference>
<accession>A0ABW1MS78</accession>
<dbReference type="Proteomes" id="UP001596139">
    <property type="component" value="Unassembled WGS sequence"/>
</dbReference>
<keyword evidence="2" id="KW-1185">Reference proteome</keyword>
<evidence type="ECO:0000313" key="1">
    <source>
        <dbReference type="EMBL" id="MFC6066501.1"/>
    </source>
</evidence>
<sequence length="73" mass="7817">MAITVVSRGDLRFVLLTARLPGCPAARLPDRLADADRDASLAGLPPGTEIDHRDTSFTGLLLEAREFRGTGEP</sequence>